<dbReference type="InterPro" id="IPR055411">
    <property type="entry name" value="LRR_FXL15/At3g58940/PEG3-like"/>
</dbReference>
<name>A0A835E6L6_9POAL</name>
<feature type="domain" description="F-box" evidence="1">
    <location>
        <begin position="1344"/>
        <end position="1381"/>
    </location>
</feature>
<keyword evidence="3" id="KW-1185">Reference proteome</keyword>
<dbReference type="Proteomes" id="UP000636709">
    <property type="component" value="Unassembled WGS sequence"/>
</dbReference>
<dbReference type="InterPro" id="IPR055312">
    <property type="entry name" value="FBL15-like"/>
</dbReference>
<dbReference type="Pfam" id="PF24758">
    <property type="entry name" value="LRR_At5g56370"/>
    <property type="match status" value="1"/>
</dbReference>
<evidence type="ECO:0000259" key="1">
    <source>
        <dbReference type="PROSITE" id="PS50181"/>
    </source>
</evidence>
<dbReference type="PANTHER" id="PTHR34709:SF72">
    <property type="entry name" value="OS07G0130000 PROTEIN"/>
    <property type="match status" value="1"/>
</dbReference>
<dbReference type="CDD" id="cd22160">
    <property type="entry name" value="F-box_AtFBL13-like"/>
    <property type="match status" value="2"/>
</dbReference>
<accession>A0A835E6L6</accession>
<dbReference type="InterPro" id="IPR053781">
    <property type="entry name" value="F-box_AtFBL13-like"/>
</dbReference>
<proteinExistence type="predicted"/>
<sequence length="1968" mass="218750">MATALADRSLRRRHGPPDRISDLPDDLLHHILHRVATTLAAVRTSVLSRRWRRLWADLTELRLDSVLAPVPGIGTVDGALGACRVPAVTRLSVSLDHLPPWGSGLSADRVAPWLRFAASRVAGDLCILLPPAATRGAVEVAVEEDLHLPVCERVTEITLWLGGRFRLRMPAAAGAFSALTYVNIRDARMESGELEEFVSRGCARLEDLAVRLPPFLVESVVCIRSDSLRRLDFHIKNTRRLEVTARRLDRLSMSHAVKAYIAAPELGEVAWEDDAFNPLRHKFTETGRHLRRLVLTLSSPTAPLLQRFDTGTATLRIRPARPSPPLKSTVFSPRGVTDCISGLPDDLLHDILLHLRCTKAAARTGVLSRRRQPVLSTSRVAIVEGALAACSAPTLRRLAIRVDNVNLPWEGVTAAHVAPWLRFASDRVAGELFLWLPEEALAGGRKEQNLDLPVFPATRTIQIRLRRSFRLRLPPVASGAFAALTCLGIYNGEIDGRELGSLVSSSQCPCLEELSLTVKLAAASEVAICSDSLNWLRFHVEKTRRLVVASPMLLEMHVSKTFEAYIAAPKLAEIELTDDNDWYNYKFAEAGRHLQRLVLNLRFPLPAILGRFDTIEELTINRLSVQRQRVNAAAACGSMATDQQQVDPGGGGSDRITDLSDDVLHIILARLPTTAEAARTSVLSRRWRRVWTGVPALSFRYGEAPTSSTAQLQDELNRIDAVLSGHAPMTKTLERLEIAVPYGVVPDARVARWLRFAARRLNGELRLALPSSMRWPDEAAAAAIPLSERVTFMRWREESKEAAIPLCEGVTSMSLCLERTLRFPVHSAAGAFTALAALVLRKCCVDGGELESILSFRCPSLKKLALKDVTVATLQPPAGDDRASQDYLHLHLAQRPFNGLLQVATPELQSFSVNVRCDLQIIAPKLSELHWNRSSYDPRRHRLGEVAVARHLRRLKVGANTPAVAIMRRFHTVHELKLVVYIAADRRTDSSQPALPRTEYSAEIYSRPIMEMETGDEHPICETDRISGLPDDLLHNILLRLWSTKAAARTGILSRRWRSLWTRLPDFYLWRLSPILPASCVTIVEGPLAACSAPTLRRLVIQVHNVNLLCGGVTAAHVAPWLRFAADRVAGELFLFLPVESYETGRKEQYLDLPVCPATRSIQIRLRRYFRLRPPVAGGAFAALTCLGIYDGKMDGHELGSLVSSSKCPCLDELSLTVKLTAKSDVAICSDSLKRLRFHVENTRRLVVAAPVLLEIHVSKSVEAHIATPKLAEVELGDVDTDQYKFAEAGRHPQRLVVDLRFPIASKTATSRRRRRPPDRRPLQITRSMATDQQFDAAGGGGGVDRITDLPDDVLHMILARLPTTDEAARTSVLSRRWRRVWAGVPALSFHYHESPSSSSAQEDQLDRIDAALSGHAATATVDVERLEIAVPYGVPDARVARWLRFASRRLSGELRLVELPSDTMSWNEAKEAAIPLLCLGRKLRFPLQSAGAFTALAALELTTGSVSGGELESIVSSRCPHLKKLALEVVTITLRPAAGDNRALCIRSDSLEQLKIIANIYRHDLLQVATPELKSLFLNVSRHLRRLRVAINTPLVAMMRRFDTVHELHLFVSIPEVWYWDRPTCRSITMATEGDGGGVHSCQHDATTTGDDRISGLPNDLLHIILLRLGSTPEAARTSVLSRRWRRVWSAVPELSFRYVHDESTATPVCLRINQALAACSAPTVHRLHIAMPRTTSRCRFRLHHAAYANRWLRFASQRLSGELSLSMAGKWDEGEFEKPIVLPPLARATAIRFDLNGNTLRFEQTTGAGTFTALSTLRIENGHVDRRELQDVVSSRCPGLKELVLGYVYFLRGASGFCIRSDSLERLEVFGVADFHGGLEVDAPKLRFFSPRCCLPRDARIVAPMLSEVCWCGYPYNPMRHHLVDVGRHLRRLDVQINSPAAALMKLFDTIHDLNLTIDIEKMVIF</sequence>
<dbReference type="InterPro" id="IPR036047">
    <property type="entry name" value="F-box-like_dom_sf"/>
</dbReference>
<dbReference type="InterPro" id="IPR001810">
    <property type="entry name" value="F-box_dom"/>
</dbReference>
<dbReference type="SMART" id="SM00256">
    <property type="entry name" value="FBOX"/>
    <property type="match status" value="5"/>
</dbReference>
<dbReference type="Gene3D" id="1.20.1280.50">
    <property type="match status" value="1"/>
</dbReference>
<dbReference type="EMBL" id="JACEFO010002272">
    <property type="protein sequence ID" value="KAF8669209.1"/>
    <property type="molecule type" value="Genomic_DNA"/>
</dbReference>
<reference evidence="2" key="1">
    <citation type="submission" date="2020-07" db="EMBL/GenBank/DDBJ databases">
        <title>Genome sequence and genetic diversity analysis of an under-domesticated orphan crop, white fonio (Digitaria exilis).</title>
        <authorList>
            <person name="Bennetzen J.L."/>
            <person name="Chen S."/>
            <person name="Ma X."/>
            <person name="Wang X."/>
            <person name="Yssel A.E.J."/>
            <person name="Chaluvadi S.R."/>
            <person name="Johnson M."/>
            <person name="Gangashetty P."/>
            <person name="Hamidou F."/>
            <person name="Sanogo M.D."/>
            <person name="Zwaenepoel A."/>
            <person name="Wallace J."/>
            <person name="Van De Peer Y."/>
            <person name="Van Deynze A."/>
        </authorList>
    </citation>
    <scope>NUCLEOTIDE SEQUENCE</scope>
    <source>
        <tissue evidence="2">Leaves</tissue>
    </source>
</reference>
<gene>
    <name evidence="2" type="ORF">HU200_051539</name>
</gene>
<organism evidence="2 3">
    <name type="scientific">Digitaria exilis</name>
    <dbReference type="NCBI Taxonomy" id="1010633"/>
    <lineage>
        <taxon>Eukaryota</taxon>
        <taxon>Viridiplantae</taxon>
        <taxon>Streptophyta</taxon>
        <taxon>Embryophyta</taxon>
        <taxon>Tracheophyta</taxon>
        <taxon>Spermatophyta</taxon>
        <taxon>Magnoliopsida</taxon>
        <taxon>Liliopsida</taxon>
        <taxon>Poales</taxon>
        <taxon>Poaceae</taxon>
        <taxon>PACMAD clade</taxon>
        <taxon>Panicoideae</taxon>
        <taxon>Panicodae</taxon>
        <taxon>Paniceae</taxon>
        <taxon>Anthephorinae</taxon>
        <taxon>Digitaria</taxon>
    </lineage>
</organism>
<comment type="caution">
    <text evidence="2">The sequence shown here is derived from an EMBL/GenBank/DDBJ whole genome shotgun (WGS) entry which is preliminary data.</text>
</comment>
<evidence type="ECO:0000313" key="2">
    <source>
        <dbReference type="EMBL" id="KAF8669209.1"/>
    </source>
</evidence>
<dbReference type="Pfam" id="PF00646">
    <property type="entry name" value="F-box"/>
    <property type="match status" value="5"/>
</dbReference>
<dbReference type="SUPFAM" id="SSF81383">
    <property type="entry name" value="F-box domain"/>
    <property type="match status" value="5"/>
</dbReference>
<dbReference type="OrthoDB" id="692677at2759"/>
<dbReference type="PROSITE" id="PS50181">
    <property type="entry name" value="FBOX"/>
    <property type="match status" value="1"/>
</dbReference>
<evidence type="ECO:0000313" key="3">
    <source>
        <dbReference type="Proteomes" id="UP000636709"/>
    </source>
</evidence>
<dbReference type="PANTHER" id="PTHR34709">
    <property type="entry name" value="OS10G0396666 PROTEIN"/>
    <property type="match status" value="1"/>
</dbReference>
<protein>
    <recommendedName>
        <fullName evidence="1">F-box domain-containing protein</fullName>
    </recommendedName>
</protein>